<reference evidence="2 3" key="1">
    <citation type="submission" date="2018-07" db="EMBL/GenBank/DDBJ databases">
        <title>Genomic Encyclopedia of Type Strains, Phase III (KMG-III): the genomes of soil and plant-associated and newly described type strains.</title>
        <authorList>
            <person name="Whitman W."/>
        </authorList>
    </citation>
    <scope>NUCLEOTIDE SEQUENCE [LARGE SCALE GENOMIC DNA]</scope>
    <source>
        <strain evidence="2 3">CECT 8236</strain>
    </source>
</reference>
<accession>A0A3D9I2H3</accession>
<feature type="region of interest" description="Disordered" evidence="1">
    <location>
        <begin position="1"/>
        <end position="29"/>
    </location>
</feature>
<organism evidence="2 3">
    <name type="scientific">Cohnella lupini</name>
    <dbReference type="NCBI Taxonomy" id="1294267"/>
    <lineage>
        <taxon>Bacteria</taxon>
        <taxon>Bacillati</taxon>
        <taxon>Bacillota</taxon>
        <taxon>Bacilli</taxon>
        <taxon>Bacillales</taxon>
        <taxon>Paenibacillaceae</taxon>
        <taxon>Cohnella</taxon>
    </lineage>
</organism>
<protein>
    <submittedName>
        <fullName evidence="2">Uncharacterized protein</fullName>
    </submittedName>
</protein>
<name>A0A3D9I2H3_9BACL</name>
<dbReference type="AlphaFoldDB" id="A0A3D9I2H3"/>
<gene>
    <name evidence="2" type="ORF">DFP95_11540</name>
</gene>
<dbReference type="Proteomes" id="UP000256869">
    <property type="component" value="Unassembled WGS sequence"/>
</dbReference>
<evidence type="ECO:0000256" key="1">
    <source>
        <dbReference type="SAM" id="MobiDB-lite"/>
    </source>
</evidence>
<sequence length="52" mass="5494">MSESSNQASKAEVQTTPLNKLPVPGADDVEISAEEVAEAFENAESANDSQQE</sequence>
<proteinExistence type="predicted"/>
<keyword evidence="3" id="KW-1185">Reference proteome</keyword>
<evidence type="ECO:0000313" key="3">
    <source>
        <dbReference type="Proteomes" id="UP000256869"/>
    </source>
</evidence>
<dbReference type="EMBL" id="QRDY01000015">
    <property type="protein sequence ID" value="RED55977.1"/>
    <property type="molecule type" value="Genomic_DNA"/>
</dbReference>
<dbReference type="RefSeq" id="WP_181907544.1">
    <property type="nucleotide sequence ID" value="NZ_QRDY01000015.1"/>
</dbReference>
<feature type="compositionally biased region" description="Polar residues" evidence="1">
    <location>
        <begin position="1"/>
        <end position="18"/>
    </location>
</feature>
<evidence type="ECO:0000313" key="2">
    <source>
        <dbReference type="EMBL" id="RED55977.1"/>
    </source>
</evidence>
<comment type="caution">
    <text evidence="2">The sequence shown here is derived from an EMBL/GenBank/DDBJ whole genome shotgun (WGS) entry which is preliminary data.</text>
</comment>